<feature type="transmembrane region" description="Helical" evidence="11">
    <location>
        <begin position="96"/>
        <end position="116"/>
    </location>
</feature>
<feature type="transmembrane region" description="Helical" evidence="11">
    <location>
        <begin position="155"/>
        <end position="177"/>
    </location>
</feature>
<name>K8WIP9_9GAMM</name>
<dbReference type="GO" id="GO:0005315">
    <property type="term" value="F:phosphate transmembrane transporter activity"/>
    <property type="evidence" value="ECO:0007669"/>
    <property type="project" value="InterPro"/>
</dbReference>
<comment type="subcellular location">
    <subcellularLocation>
        <location evidence="1">Cell membrane</location>
        <topology evidence="1">Multi-pass membrane protein</topology>
    </subcellularLocation>
    <subcellularLocation>
        <location evidence="11">Membrane</location>
        <topology evidence="11">Multi-pass membrane protein</topology>
    </subcellularLocation>
</comment>
<keyword evidence="3 11" id="KW-0813">Transport</keyword>
<evidence type="ECO:0000256" key="7">
    <source>
        <dbReference type="ARBA" id="ARBA00022847"/>
    </source>
</evidence>
<dbReference type="OrthoDB" id="9779554at2"/>
<dbReference type="PANTHER" id="PTHR11101">
    <property type="entry name" value="PHOSPHATE TRANSPORTER"/>
    <property type="match status" value="1"/>
</dbReference>
<evidence type="ECO:0000256" key="3">
    <source>
        <dbReference type="ARBA" id="ARBA00022448"/>
    </source>
</evidence>
<dbReference type="PATRIC" id="fig|1141662.3.peg.3227"/>
<keyword evidence="7" id="KW-0769">Symport</keyword>
<evidence type="ECO:0000313" key="12">
    <source>
        <dbReference type="EMBL" id="EKT56115.1"/>
    </source>
</evidence>
<dbReference type="HOGENOM" id="CLU_015355_4_0_6"/>
<dbReference type="InterPro" id="IPR001204">
    <property type="entry name" value="Phos_transporter"/>
</dbReference>
<dbReference type="GO" id="GO:0015293">
    <property type="term" value="F:symporter activity"/>
    <property type="evidence" value="ECO:0007669"/>
    <property type="project" value="UniProtKB-KW"/>
</dbReference>
<feature type="transmembrane region" description="Helical" evidence="11">
    <location>
        <begin position="12"/>
        <end position="32"/>
    </location>
</feature>
<evidence type="ECO:0000256" key="2">
    <source>
        <dbReference type="ARBA" id="ARBA00005342"/>
    </source>
</evidence>
<reference evidence="12 13" key="1">
    <citation type="journal article" date="2012" name="BMC Genomics">
        <title>Comparative genomics of bacteria in the genus Providencia isolated from wild Drosophila melanogaster.</title>
        <authorList>
            <person name="Galac M.R."/>
            <person name="Lazzaro B.P."/>
        </authorList>
    </citation>
    <scope>NUCLEOTIDE SEQUENCE [LARGE SCALE GENOMIC DNA]</scope>
    <source>
        <strain evidence="12 13">DSM 19968</strain>
    </source>
</reference>
<evidence type="ECO:0000256" key="6">
    <source>
        <dbReference type="ARBA" id="ARBA00022692"/>
    </source>
</evidence>
<keyword evidence="8 11" id="KW-1133">Transmembrane helix</keyword>
<keyword evidence="9 11" id="KW-0472">Membrane</keyword>
<dbReference type="InterPro" id="IPR047818">
    <property type="entry name" value="Phos_trans_PitA_PitB"/>
</dbReference>
<dbReference type="EMBL" id="AKKL01000045">
    <property type="protein sequence ID" value="EKT56115.1"/>
    <property type="molecule type" value="Genomic_DNA"/>
</dbReference>
<comment type="similarity">
    <text evidence="2">Belongs to the inorganic phosphate transporter (PiT) (TC 2.A.20) family. Pit subfamily.</text>
</comment>
<evidence type="ECO:0000256" key="5">
    <source>
        <dbReference type="ARBA" id="ARBA00022592"/>
    </source>
</evidence>
<keyword evidence="13" id="KW-1185">Reference proteome</keyword>
<evidence type="ECO:0000256" key="11">
    <source>
        <dbReference type="RuleBase" id="RU363058"/>
    </source>
</evidence>
<dbReference type="PANTHER" id="PTHR11101:SF65">
    <property type="entry name" value="LOW-AFFINITY INORGANIC PHOSPHATE TRANSPORTER PITA-RELATED"/>
    <property type="match status" value="1"/>
</dbReference>
<keyword evidence="6 11" id="KW-0812">Transmembrane</keyword>
<dbReference type="RefSeq" id="WP_008913167.1">
    <property type="nucleotide sequence ID" value="NZ_KB233224.1"/>
</dbReference>
<dbReference type="Pfam" id="PF01384">
    <property type="entry name" value="PHO4"/>
    <property type="match status" value="1"/>
</dbReference>
<dbReference type="AlphaFoldDB" id="K8WIP9"/>
<feature type="transmembrane region" description="Helical" evidence="11">
    <location>
        <begin position="208"/>
        <end position="227"/>
    </location>
</feature>
<dbReference type="NCBIfam" id="NF033774">
    <property type="entry name" value="phos_trans_PitA"/>
    <property type="match status" value="1"/>
</dbReference>
<feature type="transmembrane region" description="Helical" evidence="11">
    <location>
        <begin position="52"/>
        <end position="76"/>
    </location>
</feature>
<organism evidence="12 13">
    <name type="scientific">Providencia burhodogranariea DSM 19968</name>
    <dbReference type="NCBI Taxonomy" id="1141662"/>
    <lineage>
        <taxon>Bacteria</taxon>
        <taxon>Pseudomonadati</taxon>
        <taxon>Pseudomonadota</taxon>
        <taxon>Gammaproteobacteria</taxon>
        <taxon>Enterobacterales</taxon>
        <taxon>Morganellaceae</taxon>
        <taxon>Providencia</taxon>
    </lineage>
</organism>
<dbReference type="Proteomes" id="UP000009336">
    <property type="component" value="Unassembled WGS sequence"/>
</dbReference>
<comment type="catalytic activity">
    <reaction evidence="10">
        <text>phosphate(in) + H(+)(in) = phosphate(out) + H(+)(out)</text>
        <dbReference type="Rhea" id="RHEA:29939"/>
        <dbReference type="ChEBI" id="CHEBI:15378"/>
        <dbReference type="ChEBI" id="CHEBI:43474"/>
    </reaction>
</comment>
<feature type="transmembrane region" description="Helical" evidence="11">
    <location>
        <begin position="371"/>
        <end position="392"/>
    </location>
</feature>
<evidence type="ECO:0000256" key="8">
    <source>
        <dbReference type="ARBA" id="ARBA00022989"/>
    </source>
</evidence>
<protein>
    <recommendedName>
        <fullName evidence="11">Phosphate transporter</fullName>
    </recommendedName>
</protein>
<keyword evidence="5 11" id="KW-0592">Phosphate transport</keyword>
<proteinExistence type="inferred from homology"/>
<keyword evidence="4" id="KW-1003">Cell membrane</keyword>
<evidence type="ECO:0000256" key="4">
    <source>
        <dbReference type="ARBA" id="ARBA00022475"/>
    </source>
</evidence>
<feature type="transmembrane region" description="Helical" evidence="11">
    <location>
        <begin position="123"/>
        <end position="143"/>
    </location>
</feature>
<evidence type="ECO:0000256" key="10">
    <source>
        <dbReference type="ARBA" id="ARBA00047348"/>
    </source>
</evidence>
<gene>
    <name evidence="12" type="ORF">OOA_15922</name>
</gene>
<evidence type="ECO:0000256" key="1">
    <source>
        <dbReference type="ARBA" id="ARBA00004651"/>
    </source>
</evidence>
<feature type="transmembrane region" description="Helical" evidence="11">
    <location>
        <begin position="233"/>
        <end position="252"/>
    </location>
</feature>
<evidence type="ECO:0000256" key="9">
    <source>
        <dbReference type="ARBA" id="ARBA00023136"/>
    </source>
</evidence>
<dbReference type="eggNOG" id="COG0306">
    <property type="taxonomic scope" value="Bacteria"/>
</dbReference>
<dbReference type="GO" id="GO:0005886">
    <property type="term" value="C:plasma membrane"/>
    <property type="evidence" value="ECO:0007669"/>
    <property type="project" value="UniProtKB-SubCell"/>
</dbReference>
<dbReference type="STRING" id="1141662.OOA_15922"/>
<evidence type="ECO:0000313" key="13">
    <source>
        <dbReference type="Proteomes" id="UP000009336"/>
    </source>
</evidence>
<comment type="caution">
    <text evidence="12">The sequence shown here is derived from an EMBL/GenBank/DDBJ whole genome shotgun (WGS) entry which is preliminary data.</text>
</comment>
<sequence length="495" mass="52993">MLHLFTGLEFYTGLLLVLALLFVLAYEAINGFHDTANAVATVIYTRAMRAEFAVVMAGVFNFFGVLLGGLSVAYAIVHLLPTDLLLNVSSAHGLAMVFSLLLAAIIWNLGTWYFGIPASSSHTLIGAIIGVGLTNAIVTDSSIVDALNVPKMISIFLSLILSPAIGFVVAGLMIFVLRRYWSGTKKRRRIHLTPAEREKKDGKRKPPFWTRTALIISAIGVSFSHGANDGQKGIGLIMLVLIGVAPAGFVVNMNSSGYDIAKTHDAVVHLQQYYETHKPALNHAIEAAPVSSQINEINEEFHCDSTRTSAVLNQAQTMLSGIQSYDELTPDQRNHMRRLLMCISDTANAVAKLPETSSQDASLLKKLSKDLLYTVEYAPIWIIIAVALALSIGTMFGWKRVAVTIGEKIGKKGMTYAQGVSAQVTAAVSIGVASYTGMPVSTTQVLSSAVAGTAVVDGGGVQSKTIKSIALAWVLTLPISIGLAGGLYWIALLFI</sequence>
<dbReference type="GO" id="GO:0035435">
    <property type="term" value="P:phosphate ion transmembrane transport"/>
    <property type="evidence" value="ECO:0007669"/>
    <property type="project" value="TreeGrafter"/>
</dbReference>
<accession>K8WIP9</accession>
<feature type="transmembrane region" description="Helical" evidence="11">
    <location>
        <begin position="470"/>
        <end position="494"/>
    </location>
</feature>